<evidence type="ECO:0000259" key="17">
    <source>
        <dbReference type="Pfam" id="PF02603"/>
    </source>
</evidence>
<feature type="active site" evidence="16">
    <location>
        <position position="140"/>
    </location>
</feature>
<evidence type="ECO:0000256" key="2">
    <source>
        <dbReference type="ARBA" id="ARBA00001946"/>
    </source>
</evidence>
<dbReference type="FunFam" id="3.40.50.300:FF:000174">
    <property type="entry name" value="HPr kinase/phosphorylase"/>
    <property type="match status" value="1"/>
</dbReference>
<feature type="domain" description="HPr kinase/phosphorylase C-terminal" evidence="18">
    <location>
        <begin position="132"/>
        <end position="300"/>
    </location>
</feature>
<dbReference type="GO" id="GO:0004712">
    <property type="term" value="F:protein serine/threonine/tyrosine kinase activity"/>
    <property type="evidence" value="ECO:0007669"/>
    <property type="project" value="UniProtKB-UniRule"/>
</dbReference>
<dbReference type="GO" id="GO:0005524">
    <property type="term" value="F:ATP binding"/>
    <property type="evidence" value="ECO:0007669"/>
    <property type="project" value="UniProtKB-UniRule"/>
</dbReference>
<dbReference type="HAMAP" id="MF_01249">
    <property type="entry name" value="HPr_kinase"/>
    <property type="match status" value="1"/>
</dbReference>
<feature type="domain" description="HPr(Ser) kinase/phosphorylase N-terminal" evidence="17">
    <location>
        <begin position="5"/>
        <end position="129"/>
    </location>
</feature>
<organism evidence="19 20">
    <name type="scientific">Melissococcus plutonius</name>
    <dbReference type="NCBI Taxonomy" id="33970"/>
    <lineage>
        <taxon>Bacteria</taxon>
        <taxon>Bacillati</taxon>
        <taxon>Bacillota</taxon>
        <taxon>Bacilli</taxon>
        <taxon>Lactobacillales</taxon>
        <taxon>Enterococcaceae</taxon>
        <taxon>Melissococcus</taxon>
    </lineage>
</organism>
<dbReference type="RefSeq" id="WP_013773828.1">
    <property type="nucleotide sequence ID" value="NZ_AP018492.1"/>
</dbReference>
<feature type="active site" description="Proton acceptor; for phosphorylation activity. Proton donor; for dephosphorylation activity" evidence="16">
    <location>
        <position position="179"/>
    </location>
</feature>
<dbReference type="EMBL" id="AP018492">
    <property type="protein sequence ID" value="BBC61121.1"/>
    <property type="molecule type" value="Genomic_DNA"/>
</dbReference>
<comment type="miscellaneous">
    <text evidence="16">Both phosphorylation and phosphorolysis are carried out by the same active site and suggest a common mechanism for both reactions.</text>
</comment>
<dbReference type="PANTHER" id="PTHR30305">
    <property type="entry name" value="PROTEIN YJDM-RELATED"/>
    <property type="match status" value="1"/>
</dbReference>
<comment type="subunit">
    <text evidence="16">Homohexamer.</text>
</comment>
<keyword evidence="6 16" id="KW-0808">Transferase</keyword>
<keyword evidence="12 16" id="KW-0511">Multifunctional enzyme</keyword>
<evidence type="ECO:0000256" key="9">
    <source>
        <dbReference type="ARBA" id="ARBA00022777"/>
    </source>
</evidence>
<feature type="active site" evidence="16">
    <location>
        <position position="161"/>
    </location>
</feature>
<dbReference type="InterPro" id="IPR003755">
    <property type="entry name" value="HPr(Ser)_kin/Pase"/>
</dbReference>
<evidence type="ECO:0000256" key="4">
    <source>
        <dbReference type="ARBA" id="ARBA00018922"/>
    </source>
</evidence>
<dbReference type="GO" id="GO:0004674">
    <property type="term" value="F:protein serine/threonine kinase activity"/>
    <property type="evidence" value="ECO:0007669"/>
    <property type="project" value="UniProtKB-KW"/>
</dbReference>
<protein>
    <recommendedName>
        <fullName evidence="4 16">HPr kinase/phosphorylase</fullName>
        <shortName evidence="16">HPrK/P</shortName>
        <ecNumber evidence="16">2.7.11.-</ecNumber>
        <ecNumber evidence="16">2.7.4.-</ecNumber>
    </recommendedName>
    <alternativeName>
        <fullName evidence="14 16">HPr(Ser) kinase/phosphorylase</fullName>
    </alternativeName>
</protein>
<evidence type="ECO:0000256" key="15">
    <source>
        <dbReference type="ARBA" id="ARBA00047657"/>
    </source>
</evidence>
<comment type="cofactor">
    <cofactor evidence="2 16">
        <name>Mg(2+)</name>
        <dbReference type="ChEBI" id="CHEBI:18420"/>
    </cofactor>
</comment>
<accession>A0A2Z5Y2V0</accession>
<dbReference type="SUPFAM" id="SSF75138">
    <property type="entry name" value="HprK N-terminal domain-like"/>
    <property type="match status" value="1"/>
</dbReference>
<evidence type="ECO:0000313" key="19">
    <source>
        <dbReference type="EMBL" id="BBC61121.1"/>
    </source>
</evidence>
<proteinExistence type="inferred from homology"/>
<dbReference type="CDD" id="cd01918">
    <property type="entry name" value="HprK_C"/>
    <property type="match status" value="1"/>
</dbReference>
<comment type="domain">
    <text evidence="16">The Walker A ATP-binding motif also binds Pi and PPi.</text>
</comment>
<feature type="region of interest" description="Important for the catalytic mechanism of dephosphorylation" evidence="16">
    <location>
        <begin position="266"/>
        <end position="271"/>
    </location>
</feature>
<evidence type="ECO:0000259" key="18">
    <source>
        <dbReference type="Pfam" id="PF07475"/>
    </source>
</evidence>
<dbReference type="Gene3D" id="3.40.1390.20">
    <property type="entry name" value="HprK N-terminal domain-like"/>
    <property type="match status" value="1"/>
</dbReference>
<keyword evidence="10 16" id="KW-0067">ATP-binding</keyword>
<dbReference type="NCBIfam" id="TIGR00679">
    <property type="entry name" value="hpr-ser"/>
    <property type="match status" value="1"/>
</dbReference>
<keyword evidence="13 16" id="KW-0119">Carbohydrate metabolism</keyword>
<evidence type="ECO:0000256" key="13">
    <source>
        <dbReference type="ARBA" id="ARBA00023277"/>
    </source>
</evidence>
<dbReference type="InterPro" id="IPR011104">
    <property type="entry name" value="Hpr_kin/Pase_C"/>
</dbReference>
<dbReference type="EC" id="2.7.4.-" evidence="16"/>
<feature type="active site" evidence="16">
    <location>
        <position position="245"/>
    </location>
</feature>
<evidence type="ECO:0000256" key="16">
    <source>
        <dbReference type="HAMAP-Rule" id="MF_01249"/>
    </source>
</evidence>
<dbReference type="GO" id="GO:0000287">
    <property type="term" value="F:magnesium ion binding"/>
    <property type="evidence" value="ECO:0007669"/>
    <property type="project" value="UniProtKB-UniRule"/>
</dbReference>
<dbReference type="Gene3D" id="3.40.50.300">
    <property type="entry name" value="P-loop containing nucleotide triphosphate hydrolases"/>
    <property type="match status" value="1"/>
</dbReference>
<evidence type="ECO:0000256" key="14">
    <source>
        <dbReference type="ARBA" id="ARBA00033012"/>
    </source>
</evidence>
<reference evidence="19 20" key="1">
    <citation type="submission" date="2018-01" db="EMBL/GenBank/DDBJ databases">
        <title>Whole genome sequence of Melissococcus plutonius DAT561.</title>
        <authorList>
            <person name="Okumura K."/>
            <person name="Takamatsu D."/>
            <person name="Okura M."/>
        </authorList>
    </citation>
    <scope>NUCLEOTIDE SEQUENCE [LARGE SCALE GENOMIC DNA]</scope>
    <source>
        <strain evidence="19 20">DAT561</strain>
    </source>
</reference>
<dbReference type="Pfam" id="PF07475">
    <property type="entry name" value="Hpr_kinase_C"/>
    <property type="match status" value="1"/>
</dbReference>
<keyword evidence="5 16" id="KW-0723">Serine/threonine-protein kinase</keyword>
<evidence type="ECO:0000256" key="8">
    <source>
        <dbReference type="ARBA" id="ARBA00022741"/>
    </source>
</evidence>
<evidence type="ECO:0000256" key="3">
    <source>
        <dbReference type="ARBA" id="ARBA00006883"/>
    </source>
</evidence>
<name>A0A2Z5Y2V0_9ENTE</name>
<keyword evidence="8 16" id="KW-0547">Nucleotide-binding</keyword>
<feature type="binding site" evidence="16">
    <location>
        <position position="204"/>
    </location>
    <ligand>
        <name>Mg(2+)</name>
        <dbReference type="ChEBI" id="CHEBI:18420"/>
    </ligand>
</feature>
<comment type="catalytic activity">
    <reaction evidence="15 16">
        <text>[HPr protein]-O-phospho-L-serine + phosphate + H(+) = [HPr protein]-L-serine + diphosphate</text>
        <dbReference type="Rhea" id="RHEA:46604"/>
        <dbReference type="Rhea" id="RHEA-COMP:11602"/>
        <dbReference type="Rhea" id="RHEA-COMP:11603"/>
        <dbReference type="ChEBI" id="CHEBI:15378"/>
        <dbReference type="ChEBI" id="CHEBI:29999"/>
        <dbReference type="ChEBI" id="CHEBI:33019"/>
        <dbReference type="ChEBI" id="CHEBI:43474"/>
        <dbReference type="ChEBI" id="CHEBI:83421"/>
    </reaction>
</comment>
<evidence type="ECO:0000313" key="20">
    <source>
        <dbReference type="Proteomes" id="UP000269226"/>
    </source>
</evidence>
<dbReference type="GO" id="GO:0000155">
    <property type="term" value="F:phosphorelay sensor kinase activity"/>
    <property type="evidence" value="ECO:0007669"/>
    <property type="project" value="InterPro"/>
</dbReference>
<dbReference type="Proteomes" id="UP000269226">
    <property type="component" value="Chromosome"/>
</dbReference>
<dbReference type="SUPFAM" id="SSF53795">
    <property type="entry name" value="PEP carboxykinase-like"/>
    <property type="match status" value="1"/>
</dbReference>
<feature type="binding site" evidence="16">
    <location>
        <begin position="155"/>
        <end position="162"/>
    </location>
    <ligand>
        <name>ATP</name>
        <dbReference type="ChEBI" id="CHEBI:30616"/>
    </ligand>
</feature>
<dbReference type="OMA" id="IFPGKNI"/>
<dbReference type="PANTHER" id="PTHR30305:SF1">
    <property type="entry name" value="HPR KINASE_PHOSPHORYLASE"/>
    <property type="match status" value="1"/>
</dbReference>
<comment type="similarity">
    <text evidence="3 16">Belongs to the HPrK/P family.</text>
</comment>
<evidence type="ECO:0000256" key="6">
    <source>
        <dbReference type="ARBA" id="ARBA00022679"/>
    </source>
</evidence>
<gene>
    <name evidence="16" type="primary">hprK</name>
    <name evidence="19" type="ORF">DAT561_1009</name>
</gene>
<feature type="binding site" evidence="16">
    <location>
        <position position="162"/>
    </location>
    <ligand>
        <name>Mg(2+)</name>
        <dbReference type="ChEBI" id="CHEBI:18420"/>
    </ligand>
</feature>
<dbReference type="AlphaFoldDB" id="A0A2Z5Y2V0"/>
<evidence type="ECO:0000256" key="12">
    <source>
        <dbReference type="ARBA" id="ARBA00023268"/>
    </source>
</evidence>
<dbReference type="InterPro" id="IPR011126">
    <property type="entry name" value="Hpr_kin/Pase_Hpr_N"/>
</dbReference>
<sequence>MKEVVKIYELVNKLSLEVVYGNKESLNREITTSDISRPGLELTGYFNYYSHDRLQLFGSKEITFAERMIPEERLLVMRRLCEEDTPAFIISRGLTVPKEMIQAAKEKEITILRSPISTSRLSGAISNYLDGRLAVRTSVHGVLVDVYGLGVLIQGDSGIGKSETALELIKRGHRLIADDRVDVYQKDELTIIGEPPKILQHLIEIRGVGIIDVMNLFGASAVRGSMQIQLVMNLESWEKDKKYDRLGTDDEVVEIAKVNVPQIKIPVKTGRNVAIIIEVAAMNFRAKTIGYDATKVFEDRLTKLIEENSTL</sequence>
<evidence type="ECO:0000256" key="10">
    <source>
        <dbReference type="ARBA" id="ARBA00022840"/>
    </source>
</evidence>
<dbReference type="GeneID" id="57043559"/>
<comment type="function">
    <text evidence="16">Catalyzes the ATP- as well as the pyrophosphate-dependent phosphorylation of a specific serine residue in HPr, a phosphocarrier protein of the phosphoenolpyruvate-dependent sugar phosphotransferase system (PTS). HprK/P also catalyzes the pyrophosphate-producing, inorganic phosphate-dependent dephosphorylation (phosphorolysis) of seryl-phosphorylated HPr (P-Ser-HPr). The two antagonistic activities of HprK/P are regulated by several intracellular metabolites, which change their concentration in response to the absence or presence of rapidly metabolisable carbon sources (glucose, fructose, etc.) in the growth medium. Therefore, by controlling the phosphorylation state of HPr, HPrK/P is a sensor enzyme that plays a major role in the regulation of carbon metabolism and sugar transport: it mediates carbon catabolite repression (CCR), and regulates PTS-catalyzed carbohydrate uptake and inducer exclusion.</text>
</comment>
<dbReference type="EC" id="2.7.11.-" evidence="16"/>
<evidence type="ECO:0000256" key="7">
    <source>
        <dbReference type="ARBA" id="ARBA00022723"/>
    </source>
</evidence>
<dbReference type="GO" id="GO:0006109">
    <property type="term" value="P:regulation of carbohydrate metabolic process"/>
    <property type="evidence" value="ECO:0007669"/>
    <property type="project" value="UniProtKB-UniRule"/>
</dbReference>
<evidence type="ECO:0000256" key="1">
    <source>
        <dbReference type="ARBA" id="ARBA00001120"/>
    </source>
</evidence>
<keyword evidence="9 16" id="KW-0418">Kinase</keyword>
<keyword evidence="11 16" id="KW-0460">Magnesium</keyword>
<comment type="catalytic activity">
    <reaction evidence="1 16">
        <text>[HPr protein]-L-serine + ATP = [HPr protein]-O-phospho-L-serine + ADP + H(+)</text>
        <dbReference type="Rhea" id="RHEA:46600"/>
        <dbReference type="Rhea" id="RHEA-COMP:11602"/>
        <dbReference type="Rhea" id="RHEA-COMP:11603"/>
        <dbReference type="ChEBI" id="CHEBI:15378"/>
        <dbReference type="ChEBI" id="CHEBI:29999"/>
        <dbReference type="ChEBI" id="CHEBI:30616"/>
        <dbReference type="ChEBI" id="CHEBI:83421"/>
        <dbReference type="ChEBI" id="CHEBI:456216"/>
    </reaction>
</comment>
<evidence type="ECO:0000256" key="5">
    <source>
        <dbReference type="ARBA" id="ARBA00022527"/>
    </source>
</evidence>
<dbReference type="Pfam" id="PF02603">
    <property type="entry name" value="Hpr_kinase_N"/>
    <property type="match status" value="1"/>
</dbReference>
<feature type="region of interest" description="Important for the catalytic mechanism of both phosphorylation and dephosphorylation" evidence="16">
    <location>
        <begin position="203"/>
        <end position="212"/>
    </location>
</feature>
<evidence type="ECO:0000256" key="11">
    <source>
        <dbReference type="ARBA" id="ARBA00022842"/>
    </source>
</evidence>
<dbReference type="InterPro" id="IPR027417">
    <property type="entry name" value="P-loop_NTPase"/>
</dbReference>
<keyword evidence="7 16" id="KW-0479">Metal-binding</keyword>
<dbReference type="InterPro" id="IPR028979">
    <property type="entry name" value="Ser_kin/Pase_Hpr-like_N_sf"/>
</dbReference>